<comment type="subcellular location">
    <subcellularLocation>
        <location evidence="13">Cytoplasm</location>
    </subcellularLocation>
</comment>
<dbReference type="SUPFAM" id="SSF56425">
    <property type="entry name" value="Succinate dehydrogenase/fumarate reductase flavoprotein, catalytic domain"/>
    <property type="match status" value="1"/>
</dbReference>
<keyword evidence="18" id="KW-1185">Reference proteome</keyword>
<evidence type="ECO:0000256" key="5">
    <source>
        <dbReference type="ARBA" id="ARBA00021901"/>
    </source>
</evidence>
<gene>
    <name evidence="17" type="primary">nadB</name>
    <name evidence="17" type="ORF">AB2L28_06645</name>
</gene>
<dbReference type="PRINTS" id="PR00368">
    <property type="entry name" value="FADPNR"/>
</dbReference>
<reference evidence="17 18" key="1">
    <citation type="submission" date="2024-07" db="EMBL/GenBank/DDBJ databases">
        <authorList>
            <person name="Thanompreechachai J."/>
            <person name="Duangmal K."/>
        </authorList>
    </citation>
    <scope>NUCLEOTIDE SEQUENCE [LARGE SCALE GENOMIC DNA]</scope>
    <source>
        <strain evidence="17 18">TBRC 1896</strain>
    </source>
</reference>
<dbReference type="GO" id="GO:0008734">
    <property type="term" value="F:L-aspartate oxidase activity"/>
    <property type="evidence" value="ECO:0007669"/>
    <property type="project" value="UniProtKB-EC"/>
</dbReference>
<feature type="domain" description="FAD-dependent oxidoreductase 2 FAD-binding" evidence="15">
    <location>
        <begin position="15"/>
        <end position="392"/>
    </location>
</feature>
<evidence type="ECO:0000256" key="1">
    <source>
        <dbReference type="ARBA" id="ARBA00001974"/>
    </source>
</evidence>
<dbReference type="EMBL" id="JBGGTQ010000003">
    <property type="protein sequence ID" value="MEZ0491914.1"/>
    <property type="molecule type" value="Genomic_DNA"/>
</dbReference>
<keyword evidence="7 13" id="KW-0662">Pyridine nucleotide biosynthesis</keyword>
<dbReference type="Proteomes" id="UP001566476">
    <property type="component" value="Unassembled WGS sequence"/>
</dbReference>
<dbReference type="Gene3D" id="3.50.50.60">
    <property type="entry name" value="FAD/NAD(P)-binding domain"/>
    <property type="match status" value="1"/>
</dbReference>
<evidence type="ECO:0000256" key="12">
    <source>
        <dbReference type="NCBIfam" id="TIGR00551"/>
    </source>
</evidence>
<dbReference type="EC" id="1.4.3.16" evidence="4 12"/>
<evidence type="ECO:0000256" key="8">
    <source>
        <dbReference type="ARBA" id="ARBA00022827"/>
    </source>
</evidence>
<dbReference type="NCBIfam" id="TIGR00551">
    <property type="entry name" value="nadB"/>
    <property type="match status" value="1"/>
</dbReference>
<evidence type="ECO:0000256" key="7">
    <source>
        <dbReference type="ARBA" id="ARBA00022642"/>
    </source>
</evidence>
<dbReference type="RefSeq" id="WP_370717969.1">
    <property type="nucleotide sequence ID" value="NZ_JBGGTQ010000003.1"/>
</dbReference>
<evidence type="ECO:0000256" key="11">
    <source>
        <dbReference type="ARBA" id="ARBA00048305"/>
    </source>
</evidence>
<comment type="similarity">
    <text evidence="3 13">Belongs to the FAD-dependent oxidoreductase 2 family. NadB subfamily.</text>
</comment>
<dbReference type="InterPro" id="IPR003953">
    <property type="entry name" value="FAD-dep_OxRdtase_2_FAD-bd"/>
</dbReference>
<evidence type="ECO:0000313" key="18">
    <source>
        <dbReference type="Proteomes" id="UP001566476"/>
    </source>
</evidence>
<evidence type="ECO:0000256" key="4">
    <source>
        <dbReference type="ARBA" id="ARBA00012173"/>
    </source>
</evidence>
<dbReference type="Gene3D" id="3.90.700.10">
    <property type="entry name" value="Succinate dehydrogenase/fumarate reductase flavoprotein, catalytic domain"/>
    <property type="match status" value="1"/>
</dbReference>
<comment type="catalytic activity">
    <reaction evidence="11">
        <text>L-aspartate + O2 = iminosuccinate + H2O2</text>
        <dbReference type="Rhea" id="RHEA:25876"/>
        <dbReference type="ChEBI" id="CHEBI:15379"/>
        <dbReference type="ChEBI" id="CHEBI:16240"/>
        <dbReference type="ChEBI" id="CHEBI:29991"/>
        <dbReference type="ChEBI" id="CHEBI:77875"/>
        <dbReference type="EC" id="1.4.3.16"/>
    </reaction>
    <physiologicalReaction direction="left-to-right" evidence="11">
        <dbReference type="Rhea" id="RHEA:25877"/>
    </physiologicalReaction>
</comment>
<comment type="function">
    <text evidence="10">Catalyzes the oxidation of L-aspartate to iminoaspartate, the first step in the de novo biosynthesis of NAD(+).</text>
</comment>
<dbReference type="SUPFAM" id="SSF46977">
    <property type="entry name" value="Succinate dehydrogenase/fumarate reductase flavoprotein C-terminal domain"/>
    <property type="match status" value="1"/>
</dbReference>
<evidence type="ECO:0000256" key="6">
    <source>
        <dbReference type="ARBA" id="ARBA00022630"/>
    </source>
</evidence>
<organism evidence="17 18">
    <name type="scientific">Kineococcus mangrovi</name>
    <dbReference type="NCBI Taxonomy" id="1660183"/>
    <lineage>
        <taxon>Bacteria</taxon>
        <taxon>Bacillati</taxon>
        <taxon>Actinomycetota</taxon>
        <taxon>Actinomycetes</taxon>
        <taxon>Kineosporiales</taxon>
        <taxon>Kineosporiaceae</taxon>
        <taxon>Kineococcus</taxon>
    </lineage>
</organism>
<accession>A0ABV4HZS5</accession>
<evidence type="ECO:0000259" key="16">
    <source>
        <dbReference type="Pfam" id="PF02910"/>
    </source>
</evidence>
<evidence type="ECO:0000256" key="2">
    <source>
        <dbReference type="ARBA" id="ARBA00004950"/>
    </source>
</evidence>
<dbReference type="InterPro" id="IPR005288">
    <property type="entry name" value="NadB"/>
</dbReference>
<evidence type="ECO:0000256" key="13">
    <source>
        <dbReference type="RuleBase" id="RU362049"/>
    </source>
</evidence>
<evidence type="ECO:0000256" key="14">
    <source>
        <dbReference type="SAM" id="MobiDB-lite"/>
    </source>
</evidence>
<protein>
    <recommendedName>
        <fullName evidence="5 12">L-aspartate oxidase</fullName>
        <ecNumber evidence="4 12">1.4.3.16</ecNumber>
    </recommendedName>
</protein>
<comment type="cofactor">
    <cofactor evidence="1 13">
        <name>FAD</name>
        <dbReference type="ChEBI" id="CHEBI:57692"/>
    </cofactor>
</comment>
<feature type="domain" description="Fumarate reductase/succinate dehydrogenase flavoprotein-like C-terminal" evidence="16">
    <location>
        <begin position="436"/>
        <end position="517"/>
    </location>
</feature>
<comment type="pathway">
    <text evidence="2 13">Cofactor biosynthesis; NAD(+) biosynthesis; iminoaspartate from L-aspartate (oxidase route): step 1/1.</text>
</comment>
<keyword evidence="6 13" id="KW-0285">Flavoprotein</keyword>
<dbReference type="SUPFAM" id="SSF51905">
    <property type="entry name" value="FAD/NAD(P)-binding domain"/>
    <property type="match status" value="1"/>
</dbReference>
<evidence type="ECO:0000256" key="9">
    <source>
        <dbReference type="ARBA" id="ARBA00023002"/>
    </source>
</evidence>
<evidence type="ECO:0000259" key="15">
    <source>
        <dbReference type="Pfam" id="PF00890"/>
    </source>
</evidence>
<name>A0ABV4HZS5_9ACTN</name>
<comment type="caution">
    <text evidence="17">The sequence shown here is derived from an EMBL/GenBank/DDBJ whole genome shotgun (WGS) entry which is preliminary data.</text>
</comment>
<evidence type="ECO:0000256" key="3">
    <source>
        <dbReference type="ARBA" id="ARBA00008562"/>
    </source>
</evidence>
<dbReference type="PANTHER" id="PTHR42716">
    <property type="entry name" value="L-ASPARTATE OXIDASE"/>
    <property type="match status" value="1"/>
</dbReference>
<dbReference type="Gene3D" id="1.20.58.100">
    <property type="entry name" value="Fumarate reductase/succinate dehydrogenase flavoprotein-like, C-terminal domain"/>
    <property type="match status" value="1"/>
</dbReference>
<dbReference type="InterPro" id="IPR027477">
    <property type="entry name" value="Succ_DH/fumarate_Rdtase_cat_sf"/>
</dbReference>
<dbReference type="PANTHER" id="PTHR42716:SF2">
    <property type="entry name" value="L-ASPARTATE OXIDASE, CHLOROPLASTIC"/>
    <property type="match status" value="1"/>
</dbReference>
<dbReference type="InterPro" id="IPR036188">
    <property type="entry name" value="FAD/NAD-bd_sf"/>
</dbReference>
<dbReference type="PRINTS" id="PR00411">
    <property type="entry name" value="PNDRDTASEI"/>
</dbReference>
<dbReference type="InterPro" id="IPR037099">
    <property type="entry name" value="Fum_R/Succ_DH_flav-like_C_sf"/>
</dbReference>
<dbReference type="Pfam" id="PF02910">
    <property type="entry name" value="Succ_DH_flav_C"/>
    <property type="match status" value="1"/>
</dbReference>
<dbReference type="InterPro" id="IPR015939">
    <property type="entry name" value="Fum_Rdtase/Succ_DH_flav-like_C"/>
</dbReference>
<keyword evidence="9 13" id="KW-0560">Oxidoreductase</keyword>
<evidence type="ECO:0000313" key="17">
    <source>
        <dbReference type="EMBL" id="MEZ0491914.1"/>
    </source>
</evidence>
<dbReference type="Pfam" id="PF00890">
    <property type="entry name" value="FAD_binding_2"/>
    <property type="match status" value="1"/>
</dbReference>
<keyword evidence="8 13" id="KW-0274">FAD</keyword>
<feature type="compositionally biased region" description="Basic residues" evidence="14">
    <location>
        <begin position="521"/>
        <end position="531"/>
    </location>
</feature>
<proteinExistence type="inferred from homology"/>
<sequence>MTRRSGTAVHEVRADVLVVGAGVAGLTAALEAARGGRVVLATKTTLGEGSTAYAQGGIAAATGPDDVAAHVADTLAAGAGLSSPAAVRALCAAGPAAVRVLAERGVAFDRSRHDDGGWALGLEAAHSTPRILHAGGDRTGAAVSGALADAVRRSDVEVREDAFLLGLVTTGGRVTGAEFAVGPARGGTRTVLRVHADAVVLATGGAGQLFSRTTNPAVATADGLAAAFRAGALVADLEFFQFHPTVAAVQAPFLVSEAVRGEGAVLRDGTGRRFALDADPRGELAPRDVVARAIATAMSGQGGTPVLLDATGVAAALGRPFADRFPGIAALCARAGLDPERDPLPVTPAAHYWMGGIRTDAAGRTSLPGLWAAGEVACTGVHGANRLASNSLLEALVVGGAVVADIAAGPGAAPFPDDAVTEVTASTRPVAAHVGRLDLQAALWEHAGLVREAAGLAVATKLLTPQEAPVELDADDLDVPRSTWEDANLLLAGRLLVAAATAREESLGAHFRSDHPTAPARPRRRSLRRTP</sequence>
<feature type="region of interest" description="Disordered" evidence="14">
    <location>
        <begin position="508"/>
        <end position="531"/>
    </location>
</feature>
<evidence type="ECO:0000256" key="10">
    <source>
        <dbReference type="ARBA" id="ARBA00029426"/>
    </source>
</evidence>